<organism evidence="2 3">
    <name type="scientific">Eubacterium callanderi</name>
    <dbReference type="NCBI Taxonomy" id="53442"/>
    <lineage>
        <taxon>Bacteria</taxon>
        <taxon>Bacillati</taxon>
        <taxon>Bacillota</taxon>
        <taxon>Clostridia</taxon>
        <taxon>Eubacteriales</taxon>
        <taxon>Eubacteriaceae</taxon>
        <taxon>Eubacterium</taxon>
    </lineage>
</organism>
<dbReference type="GO" id="GO:0003677">
    <property type="term" value="F:DNA binding"/>
    <property type="evidence" value="ECO:0007669"/>
    <property type="project" value="InterPro"/>
</dbReference>
<dbReference type="PROSITE" id="PS50943">
    <property type="entry name" value="HTH_CROC1"/>
    <property type="match status" value="1"/>
</dbReference>
<dbReference type="Pfam" id="PF12844">
    <property type="entry name" value="HTH_19"/>
    <property type="match status" value="1"/>
</dbReference>
<gene>
    <name evidence="2" type="ordered locus">ELI_3237</name>
</gene>
<dbReference type="eggNOG" id="COG1396">
    <property type="taxonomic scope" value="Bacteria"/>
</dbReference>
<dbReference type="Proteomes" id="UP000006873">
    <property type="component" value="Chromosome"/>
</dbReference>
<dbReference type="InterPro" id="IPR001387">
    <property type="entry name" value="Cro/C1-type_HTH"/>
</dbReference>
<reference key="1">
    <citation type="submission" date="2010-09" db="EMBL/GenBank/DDBJ databases">
        <authorList>
            <person name="Roh H."/>
            <person name="Ko H.-J."/>
            <person name="Kim D."/>
            <person name="Choi D.G."/>
            <person name="Park S."/>
            <person name="Kim S."/>
            <person name="Kim K.H."/>
            <person name="Chang I.S."/>
            <person name="Choi I.-G."/>
        </authorList>
    </citation>
    <scope>NUCLEOTIDE SEQUENCE</scope>
    <source>
        <strain>KIST612</strain>
    </source>
</reference>
<reference evidence="2 3" key="2">
    <citation type="journal article" date="2011" name="J. Bacteriol.">
        <title>Complete genome sequence of a carbon monoxide-utilizing acetogen, Eubacterium limosum KIST612.</title>
        <authorList>
            <person name="Roh H."/>
            <person name="Ko H.J."/>
            <person name="Kim D."/>
            <person name="Choi D.G."/>
            <person name="Park S."/>
            <person name="Kim S."/>
            <person name="Chang I.S."/>
            <person name="Choi I.G."/>
        </authorList>
    </citation>
    <scope>NUCLEOTIDE SEQUENCE [LARGE SCALE GENOMIC DNA]</scope>
    <source>
        <strain evidence="2 3">KIST612</strain>
    </source>
</reference>
<name>E3GF72_9FIRM</name>
<dbReference type="CDD" id="cd00093">
    <property type="entry name" value="HTH_XRE"/>
    <property type="match status" value="1"/>
</dbReference>
<dbReference type="Gene3D" id="1.10.260.40">
    <property type="entry name" value="lambda repressor-like DNA-binding domains"/>
    <property type="match status" value="1"/>
</dbReference>
<evidence type="ECO:0000313" key="2">
    <source>
        <dbReference type="EMBL" id="ADO38206.1"/>
    </source>
</evidence>
<evidence type="ECO:0000259" key="1">
    <source>
        <dbReference type="PROSITE" id="PS50943"/>
    </source>
</evidence>
<dbReference type="SUPFAM" id="SSF47413">
    <property type="entry name" value="lambda repressor-like DNA-binding domains"/>
    <property type="match status" value="1"/>
</dbReference>
<dbReference type="KEGG" id="elm:ELI_3237"/>
<keyword evidence="3" id="KW-1185">Reference proteome</keyword>
<dbReference type="RefSeq" id="WP_013381516.1">
    <property type="nucleotide sequence ID" value="NC_014624.2"/>
</dbReference>
<dbReference type="EMBL" id="CP002273">
    <property type="protein sequence ID" value="ADO38206.1"/>
    <property type="molecule type" value="Genomic_DNA"/>
</dbReference>
<evidence type="ECO:0000313" key="3">
    <source>
        <dbReference type="Proteomes" id="UP000006873"/>
    </source>
</evidence>
<dbReference type="HOGENOM" id="CLU_066192_5_1_9"/>
<feature type="domain" description="HTH cro/C1-type" evidence="1">
    <location>
        <begin position="7"/>
        <end position="62"/>
    </location>
</feature>
<accession>E3GF72</accession>
<sequence>MEMYQRLKELRKNILKMTQQEFADSINISRSNIGNIEVGRIAMTDRIVSDICDKFDVNENWLRHGEGNPLVEKTRHEEIANFIGGVLRDEDESFKIRLISSLAALDEDEWVVLEKFAESLIKKDQ</sequence>
<dbReference type="InterPro" id="IPR010982">
    <property type="entry name" value="Lambda_DNA-bd_dom_sf"/>
</dbReference>
<proteinExistence type="predicted"/>
<dbReference type="SMART" id="SM00530">
    <property type="entry name" value="HTH_XRE"/>
    <property type="match status" value="1"/>
</dbReference>
<protein>
    <recommendedName>
        <fullName evidence="1">HTH cro/C1-type domain-containing protein</fullName>
    </recommendedName>
</protein>
<dbReference type="AlphaFoldDB" id="E3GF72"/>
<dbReference type="GeneID" id="68364225"/>